<comment type="caution">
    <text evidence="1">The sequence shown here is derived from an EMBL/GenBank/DDBJ whole genome shotgun (WGS) entry which is preliminary data.</text>
</comment>
<protein>
    <submittedName>
        <fullName evidence="1">Uncharacterized protein</fullName>
    </submittedName>
</protein>
<gene>
    <name evidence="1" type="ORF">N425_03335</name>
</gene>
<dbReference type="Proteomes" id="UP000018837">
    <property type="component" value="Unassembled WGS sequence"/>
</dbReference>
<evidence type="ECO:0000313" key="2">
    <source>
        <dbReference type="Proteomes" id="UP000018837"/>
    </source>
</evidence>
<proteinExistence type="predicted"/>
<organism evidence="1 2">
    <name type="scientific">Tannerella sp. oral taxon BU063 isolate Cell 2</name>
    <dbReference type="NCBI Taxonomy" id="1411148"/>
    <lineage>
        <taxon>Bacteria</taxon>
        <taxon>Pseudomonadati</taxon>
        <taxon>Bacteroidota</taxon>
        <taxon>Bacteroidia</taxon>
        <taxon>Bacteroidales</taxon>
        <taxon>Tannerellaceae</taxon>
        <taxon>Tannerella</taxon>
    </lineage>
</organism>
<sequence>MDEQTFVSIDSDLADVVMIDMDNDADHSFVMVDDAAQAMDFITLSDDAEFSTADDIIDIASDMDDAADISIFS</sequence>
<evidence type="ECO:0000313" key="1">
    <source>
        <dbReference type="EMBL" id="ETK02619.1"/>
    </source>
</evidence>
<name>W2C604_9BACT</name>
<dbReference type="PATRIC" id="fig|1411148.3.peg.424"/>
<dbReference type="AlphaFoldDB" id="W2C604"/>
<accession>W2C604</accession>
<reference evidence="1 2" key="1">
    <citation type="submission" date="2013-11" db="EMBL/GenBank/DDBJ databases">
        <title>Single cell genomics of uncultured Tannerella BU063 (oral taxon 286).</title>
        <authorList>
            <person name="Beall C.J."/>
            <person name="Campbell A.G."/>
            <person name="Griffen A.L."/>
            <person name="Podar M."/>
            <person name="Leys E.J."/>
        </authorList>
    </citation>
    <scope>NUCLEOTIDE SEQUENCE [LARGE SCALE GENOMIC DNA]</scope>
    <source>
        <strain evidence="1">Cell 2</strain>
    </source>
</reference>
<dbReference type="EMBL" id="AYUF01000316">
    <property type="protein sequence ID" value="ETK02619.1"/>
    <property type="molecule type" value="Genomic_DNA"/>
</dbReference>